<dbReference type="SUPFAM" id="SSF55920">
    <property type="entry name" value="Creatinase/aminopeptidase"/>
    <property type="match status" value="1"/>
</dbReference>
<comment type="cofactor">
    <cofactor evidence="2">
        <name>Mn(2+)</name>
        <dbReference type="ChEBI" id="CHEBI:29035"/>
    </cofactor>
</comment>
<evidence type="ECO:0000259" key="8">
    <source>
        <dbReference type="SMART" id="SM01011"/>
    </source>
</evidence>
<dbReference type="PANTHER" id="PTHR43226">
    <property type="entry name" value="XAA-PRO AMINOPEPTIDASE 3"/>
    <property type="match status" value="1"/>
</dbReference>
<evidence type="ECO:0000256" key="2">
    <source>
        <dbReference type="ARBA" id="ARBA00001936"/>
    </source>
</evidence>
<dbReference type="InterPro" id="IPR007865">
    <property type="entry name" value="Aminopep_P_N"/>
</dbReference>
<evidence type="ECO:0000256" key="7">
    <source>
        <dbReference type="ARBA" id="ARBA00023211"/>
    </source>
</evidence>
<dbReference type="PANTHER" id="PTHR43226:SF4">
    <property type="entry name" value="XAA-PRO AMINOPEPTIDASE 3"/>
    <property type="match status" value="1"/>
</dbReference>
<sequence length="418" mass="48121">MNKEFFQRNRKKLLEKIQDNSFVVLFQEDAPYKSADYKYPFVQNRNFYYITGYPRENAVYMLFKQGNSITEKLFIERQDPVMARWYGERLTVEEAQELTGMENVEYLDQFEDNFGRIISRVGAENLYLDLERQEFGIRITKTQDFASEILRRYPYLKLHHIGDEIGRLRAVKSEEEIAITKRAIEITKEGIYNMWAHAKPGMMEYEIEAYFEYSLVKNGSKFRAFNNIVAAGHNSTVLHYDANTCRANDGDVVLLDLGAQYQLYNGDLSRTFPVNGKFTSRQKEVYNGVLAAQKAVEAAVKPGATWNDIENVARKELANACKGLGIIKEDSELSKYYFHSIGHYLGLDTHDIGDYNAKLEPGMIITNEPGLYIPEENIGVRIEDDLLVTEDGCVNLAKDVIKEADDVENFMAEQKKCH</sequence>
<dbReference type="SUPFAM" id="SSF53092">
    <property type="entry name" value="Creatinase/prolidase N-terminal domain"/>
    <property type="match status" value="1"/>
</dbReference>
<evidence type="ECO:0000256" key="3">
    <source>
        <dbReference type="ARBA" id="ARBA00008766"/>
    </source>
</evidence>
<evidence type="ECO:0000256" key="6">
    <source>
        <dbReference type="ARBA" id="ARBA00022801"/>
    </source>
</evidence>
<feature type="domain" description="Aminopeptidase P N-terminal" evidence="8">
    <location>
        <begin position="1"/>
        <end position="136"/>
    </location>
</feature>
<evidence type="ECO:0000256" key="4">
    <source>
        <dbReference type="ARBA" id="ARBA00012574"/>
    </source>
</evidence>
<dbReference type="SMART" id="SM01011">
    <property type="entry name" value="AMP_N"/>
    <property type="match status" value="1"/>
</dbReference>
<accession>A0ABU0JUT4</accession>
<evidence type="ECO:0000256" key="5">
    <source>
        <dbReference type="ARBA" id="ARBA00022723"/>
    </source>
</evidence>
<keyword evidence="9" id="KW-0645">Protease</keyword>
<dbReference type="InterPro" id="IPR052433">
    <property type="entry name" value="X-Pro_dipept-like"/>
</dbReference>
<gene>
    <name evidence="9" type="ORF">QOZ93_001615</name>
</gene>
<dbReference type="InterPro" id="IPR000994">
    <property type="entry name" value="Pept_M24"/>
</dbReference>
<keyword evidence="6 9" id="KW-0378">Hydrolase</keyword>
<comment type="catalytic activity">
    <reaction evidence="1">
        <text>Release of any N-terminal amino acid, including proline, that is linked to proline, even from a dipeptide or tripeptide.</text>
        <dbReference type="EC" id="3.4.11.9"/>
    </reaction>
</comment>
<dbReference type="EMBL" id="JAUSWN010000012">
    <property type="protein sequence ID" value="MDQ0479873.1"/>
    <property type="molecule type" value="Genomic_DNA"/>
</dbReference>
<dbReference type="Gene3D" id="3.40.350.10">
    <property type="entry name" value="Creatinase/prolidase N-terminal domain"/>
    <property type="match status" value="1"/>
</dbReference>
<comment type="similarity">
    <text evidence="3">Belongs to the peptidase M24B family.</text>
</comment>
<keyword evidence="7" id="KW-0464">Manganese</keyword>
<keyword evidence="5" id="KW-0479">Metal-binding</keyword>
<dbReference type="CDD" id="cd01087">
    <property type="entry name" value="Prolidase"/>
    <property type="match status" value="1"/>
</dbReference>
<dbReference type="Proteomes" id="UP001224418">
    <property type="component" value="Unassembled WGS sequence"/>
</dbReference>
<evidence type="ECO:0000313" key="10">
    <source>
        <dbReference type="Proteomes" id="UP001224418"/>
    </source>
</evidence>
<reference evidence="9 10" key="1">
    <citation type="submission" date="2023-07" db="EMBL/GenBank/DDBJ databases">
        <title>Genomic Encyclopedia of Type Strains, Phase IV (KMG-IV): sequencing the most valuable type-strain genomes for metagenomic binning, comparative biology and taxonomic classification.</title>
        <authorList>
            <person name="Goeker M."/>
        </authorList>
    </citation>
    <scope>NUCLEOTIDE SEQUENCE [LARGE SCALE GENOMIC DNA]</scope>
    <source>
        <strain evidence="9 10">DSM 1400</strain>
    </source>
</reference>
<organism evidence="9 10">
    <name type="scientific">Hathewaya limosa</name>
    <name type="common">Clostridium limosum</name>
    <dbReference type="NCBI Taxonomy" id="1536"/>
    <lineage>
        <taxon>Bacteria</taxon>
        <taxon>Bacillati</taxon>
        <taxon>Bacillota</taxon>
        <taxon>Clostridia</taxon>
        <taxon>Eubacteriales</taxon>
        <taxon>Clostridiaceae</taxon>
        <taxon>Hathewaya</taxon>
    </lineage>
</organism>
<name>A0ABU0JUT4_HATLI</name>
<dbReference type="InterPro" id="IPR029149">
    <property type="entry name" value="Creatin/AminoP/Spt16_N"/>
</dbReference>
<dbReference type="RefSeq" id="WP_307355797.1">
    <property type="nucleotide sequence ID" value="NZ_BAAACJ010000037.1"/>
</dbReference>
<evidence type="ECO:0000256" key="1">
    <source>
        <dbReference type="ARBA" id="ARBA00001424"/>
    </source>
</evidence>
<evidence type="ECO:0000313" key="9">
    <source>
        <dbReference type="EMBL" id="MDQ0479873.1"/>
    </source>
</evidence>
<comment type="caution">
    <text evidence="9">The sequence shown here is derived from an EMBL/GenBank/DDBJ whole genome shotgun (WGS) entry which is preliminary data.</text>
</comment>
<protein>
    <recommendedName>
        <fullName evidence="4">Xaa-Pro aminopeptidase</fullName>
        <ecNumber evidence="4">3.4.11.9</ecNumber>
    </recommendedName>
</protein>
<dbReference type="InterPro" id="IPR036005">
    <property type="entry name" value="Creatinase/aminopeptidase-like"/>
</dbReference>
<dbReference type="Pfam" id="PF05195">
    <property type="entry name" value="AMP_N"/>
    <property type="match status" value="1"/>
</dbReference>
<dbReference type="EC" id="3.4.11.9" evidence="4"/>
<dbReference type="GO" id="GO:0004177">
    <property type="term" value="F:aminopeptidase activity"/>
    <property type="evidence" value="ECO:0007669"/>
    <property type="project" value="UniProtKB-KW"/>
</dbReference>
<dbReference type="Gene3D" id="3.90.230.10">
    <property type="entry name" value="Creatinase/methionine aminopeptidase superfamily"/>
    <property type="match status" value="1"/>
</dbReference>
<proteinExistence type="inferred from homology"/>
<keyword evidence="9" id="KW-0031">Aminopeptidase</keyword>
<keyword evidence="10" id="KW-1185">Reference proteome</keyword>
<dbReference type="Pfam" id="PF00557">
    <property type="entry name" value="Peptidase_M24"/>
    <property type="match status" value="1"/>
</dbReference>